<feature type="coiled-coil region" evidence="1">
    <location>
        <begin position="288"/>
        <end position="324"/>
    </location>
</feature>
<evidence type="ECO:0000313" key="2">
    <source>
        <dbReference type="EMBL" id="KKL68570.1"/>
    </source>
</evidence>
<sequence>MSDNQEINSSILFNMFECPFGGFEPGWNPRQYIVFNILASEFSNDSTKTIMKFSDLKSCASQTILYILASIVERKDLGTNYVNNSNYPDHYYCAQGIPKTVQIFEELRSSDGIDGVGNEENNFLGFRVWLFINDDKYDLLKGFSDLITKNSRKQTKKKIEIYESIDSLDALSNLWSQYLHKYGQNSMDDIHTDENSIDNPESKINPFNILTISNAIKLQPINVCEEQSNENSYFDTDEGINAENFLKKFPIPQFTYRFNTLHFNPKGLSIAPVPNCIRNFILNHKSVIEQNTRQKQQAQEKLDFENDENERDNLLDEIYQADNNIQKSADEIDSIARNLKTGQNQNIGLLSYKEQEERFKQRNQFMRLAETNEKKLLQIQEKYQPCTEEFENVIDDFRTEGLEEFWKTFMTADNITPAVKSVRDWLNGLPPEDWWYENNQFISNLSPYGNMIVRMTIELDKLFRVETNFQLILIAFAVNYCALRFSWKLRPNLLLTGEGGIGKSFLMNLIEELSAPGTVMNATHITEQAFNTDQDICDICLHIEEIAGKMLGIDAYGNKISSEPTLKARMSSAKSISFQFARDSKTRQTEMSVSRNM</sequence>
<proteinExistence type="predicted"/>
<gene>
    <name evidence="2" type="ORF">LCGC14_2123660</name>
</gene>
<feature type="non-terminal residue" evidence="2">
    <location>
        <position position="597"/>
    </location>
</feature>
<organism evidence="2">
    <name type="scientific">marine sediment metagenome</name>
    <dbReference type="NCBI Taxonomy" id="412755"/>
    <lineage>
        <taxon>unclassified sequences</taxon>
        <taxon>metagenomes</taxon>
        <taxon>ecological metagenomes</taxon>
    </lineage>
</organism>
<reference evidence="2" key="1">
    <citation type="journal article" date="2015" name="Nature">
        <title>Complex archaea that bridge the gap between prokaryotes and eukaryotes.</title>
        <authorList>
            <person name="Spang A."/>
            <person name="Saw J.H."/>
            <person name="Jorgensen S.L."/>
            <person name="Zaremba-Niedzwiedzka K."/>
            <person name="Martijn J."/>
            <person name="Lind A.E."/>
            <person name="van Eijk R."/>
            <person name="Schleper C."/>
            <person name="Guy L."/>
            <person name="Ettema T.J."/>
        </authorList>
    </citation>
    <scope>NUCLEOTIDE SEQUENCE</scope>
</reference>
<dbReference type="AlphaFoldDB" id="A0A0F9GGK1"/>
<dbReference type="EMBL" id="LAZR01026487">
    <property type="protein sequence ID" value="KKL68570.1"/>
    <property type="molecule type" value="Genomic_DNA"/>
</dbReference>
<comment type="caution">
    <text evidence="2">The sequence shown here is derived from an EMBL/GenBank/DDBJ whole genome shotgun (WGS) entry which is preliminary data.</text>
</comment>
<keyword evidence="1" id="KW-0175">Coiled coil</keyword>
<name>A0A0F9GGK1_9ZZZZ</name>
<accession>A0A0F9GGK1</accession>
<protein>
    <submittedName>
        <fullName evidence="2">Uncharacterized protein</fullName>
    </submittedName>
</protein>
<evidence type="ECO:0000256" key="1">
    <source>
        <dbReference type="SAM" id="Coils"/>
    </source>
</evidence>